<dbReference type="Proteomes" id="UP000627292">
    <property type="component" value="Unassembled WGS sequence"/>
</dbReference>
<keyword evidence="2" id="KW-0663">Pyridoxal phosphate</keyword>
<dbReference type="SMART" id="SM00345">
    <property type="entry name" value="HTH_GNTR"/>
    <property type="match status" value="1"/>
</dbReference>
<evidence type="ECO:0000313" key="7">
    <source>
        <dbReference type="EMBL" id="GGH72721.1"/>
    </source>
</evidence>
<dbReference type="Gene3D" id="3.40.640.10">
    <property type="entry name" value="Type I PLP-dependent aspartate aminotransferase-like (Major domain)"/>
    <property type="match status" value="1"/>
</dbReference>
<dbReference type="InterPro" id="IPR036388">
    <property type="entry name" value="WH-like_DNA-bd_sf"/>
</dbReference>
<evidence type="ECO:0000256" key="4">
    <source>
        <dbReference type="ARBA" id="ARBA00023125"/>
    </source>
</evidence>
<reference evidence="7" key="1">
    <citation type="journal article" date="2014" name="Int. J. Syst. Evol. Microbiol.">
        <title>Complete genome sequence of Corynebacterium casei LMG S-19264T (=DSM 44701T), isolated from a smear-ripened cheese.</title>
        <authorList>
            <consortium name="US DOE Joint Genome Institute (JGI-PGF)"/>
            <person name="Walter F."/>
            <person name="Albersmeier A."/>
            <person name="Kalinowski J."/>
            <person name="Ruckert C."/>
        </authorList>
    </citation>
    <scope>NUCLEOTIDE SEQUENCE</scope>
    <source>
        <strain evidence="7">CGMCC 1.15290</strain>
    </source>
</reference>
<dbReference type="InterPro" id="IPR036390">
    <property type="entry name" value="WH_DNA-bd_sf"/>
</dbReference>
<dbReference type="InterPro" id="IPR004839">
    <property type="entry name" value="Aminotransferase_I/II_large"/>
</dbReference>
<evidence type="ECO:0000313" key="8">
    <source>
        <dbReference type="Proteomes" id="UP000627292"/>
    </source>
</evidence>
<dbReference type="PANTHER" id="PTHR46577:SF1">
    <property type="entry name" value="HTH-TYPE TRANSCRIPTIONAL REGULATORY PROTEIN GABR"/>
    <property type="match status" value="1"/>
</dbReference>
<dbReference type="AlphaFoldDB" id="A0A917J000"/>
<evidence type="ECO:0000256" key="1">
    <source>
        <dbReference type="ARBA" id="ARBA00005384"/>
    </source>
</evidence>
<evidence type="ECO:0000256" key="3">
    <source>
        <dbReference type="ARBA" id="ARBA00023015"/>
    </source>
</evidence>
<dbReference type="InterPro" id="IPR015424">
    <property type="entry name" value="PyrdxlP-dep_Trfase"/>
</dbReference>
<dbReference type="Pfam" id="PF00155">
    <property type="entry name" value="Aminotran_1_2"/>
    <property type="match status" value="1"/>
</dbReference>
<organism evidence="7 8">
    <name type="scientific">Filimonas zeae</name>
    <dbReference type="NCBI Taxonomy" id="1737353"/>
    <lineage>
        <taxon>Bacteria</taxon>
        <taxon>Pseudomonadati</taxon>
        <taxon>Bacteroidota</taxon>
        <taxon>Chitinophagia</taxon>
        <taxon>Chitinophagales</taxon>
        <taxon>Chitinophagaceae</taxon>
        <taxon>Filimonas</taxon>
    </lineage>
</organism>
<dbReference type="GO" id="GO:0003677">
    <property type="term" value="F:DNA binding"/>
    <property type="evidence" value="ECO:0007669"/>
    <property type="project" value="UniProtKB-KW"/>
</dbReference>
<name>A0A917J000_9BACT</name>
<dbReference type="InterPro" id="IPR051446">
    <property type="entry name" value="HTH_trans_reg/aminotransferase"/>
</dbReference>
<dbReference type="Gene3D" id="1.10.10.10">
    <property type="entry name" value="Winged helix-like DNA-binding domain superfamily/Winged helix DNA-binding domain"/>
    <property type="match status" value="1"/>
</dbReference>
<protein>
    <submittedName>
        <fullName evidence="7">GntR family transcriptional regulator</fullName>
    </submittedName>
</protein>
<keyword evidence="8" id="KW-1185">Reference proteome</keyword>
<reference evidence="7" key="2">
    <citation type="submission" date="2020-09" db="EMBL/GenBank/DDBJ databases">
        <authorList>
            <person name="Sun Q."/>
            <person name="Zhou Y."/>
        </authorList>
    </citation>
    <scope>NUCLEOTIDE SEQUENCE</scope>
    <source>
        <strain evidence="7">CGMCC 1.15290</strain>
    </source>
</reference>
<dbReference type="PROSITE" id="PS50949">
    <property type="entry name" value="HTH_GNTR"/>
    <property type="match status" value="1"/>
</dbReference>
<comment type="caution">
    <text evidence="7">The sequence shown here is derived from an EMBL/GenBank/DDBJ whole genome shotgun (WGS) entry which is preliminary data.</text>
</comment>
<feature type="domain" description="HTH gntR-type" evidence="6">
    <location>
        <begin position="1"/>
        <end position="58"/>
    </location>
</feature>
<dbReference type="InterPro" id="IPR000524">
    <property type="entry name" value="Tscrpt_reg_HTH_GntR"/>
</dbReference>
<proteinExistence type="inferred from homology"/>
<dbReference type="PANTHER" id="PTHR46577">
    <property type="entry name" value="HTH-TYPE TRANSCRIPTIONAL REGULATORY PROTEIN GABR"/>
    <property type="match status" value="1"/>
</dbReference>
<dbReference type="GO" id="GO:0030170">
    <property type="term" value="F:pyridoxal phosphate binding"/>
    <property type="evidence" value="ECO:0007669"/>
    <property type="project" value="InterPro"/>
</dbReference>
<keyword evidence="4" id="KW-0238">DNA-binding</keyword>
<dbReference type="CDD" id="cd00609">
    <property type="entry name" value="AAT_like"/>
    <property type="match status" value="1"/>
</dbReference>
<dbReference type="GO" id="GO:0003700">
    <property type="term" value="F:DNA-binding transcription factor activity"/>
    <property type="evidence" value="ECO:0007669"/>
    <property type="project" value="InterPro"/>
</dbReference>
<dbReference type="SUPFAM" id="SSF53383">
    <property type="entry name" value="PLP-dependent transferases"/>
    <property type="match status" value="1"/>
</dbReference>
<dbReference type="InterPro" id="IPR015421">
    <property type="entry name" value="PyrdxlP-dep_Trfase_major"/>
</dbReference>
<keyword evidence="5" id="KW-0804">Transcription</keyword>
<evidence type="ECO:0000259" key="6">
    <source>
        <dbReference type="PROSITE" id="PS50949"/>
    </source>
</evidence>
<dbReference type="SUPFAM" id="SSF46785">
    <property type="entry name" value="Winged helix' DNA-binding domain"/>
    <property type="match status" value="1"/>
</dbReference>
<accession>A0A917J000</accession>
<dbReference type="EMBL" id="BMIB01000003">
    <property type="protein sequence ID" value="GGH72721.1"/>
    <property type="molecule type" value="Genomic_DNA"/>
</dbReference>
<comment type="similarity">
    <text evidence="1">In the C-terminal section; belongs to the class-I pyridoxal-phosphate-dependent aminotransferase family.</text>
</comment>
<keyword evidence="3" id="KW-0805">Transcription regulation</keyword>
<dbReference type="CDD" id="cd07377">
    <property type="entry name" value="WHTH_GntR"/>
    <property type="match status" value="1"/>
</dbReference>
<evidence type="ECO:0000256" key="5">
    <source>
        <dbReference type="ARBA" id="ARBA00023163"/>
    </source>
</evidence>
<evidence type="ECO:0000256" key="2">
    <source>
        <dbReference type="ARBA" id="ARBA00022898"/>
    </source>
</evidence>
<gene>
    <name evidence="7" type="primary">mocR</name>
    <name evidence="7" type="ORF">GCM10011379_33470</name>
</gene>
<dbReference type="Pfam" id="PF00392">
    <property type="entry name" value="GntR"/>
    <property type="match status" value="1"/>
</dbReference>
<sequence>MQLIKAGTLQPGVPLPSSRDMATLMKLNRTTVVAAYDELRIQGWIEAIARKGFAISGKLPVLHPQSFHAHQHSPVKAADTPGFYKIISHEAPVQMQRKVYDLVVGDGYPDARIAPLQLLINKYRALQNRHYKHMAVINELPAGSALLRSELATFLSQTRGLNIAADNILLSRGAQAAIYLAAQMIVKPGSRVIVGVLNYSKANKVFEQLGATLVKVNMDENGIDVDRIEEICKTDPPNLLYIIPHHHHPTTVTLSPERRIKLLNIIRTYRLPVIEDDYDYDFHYENSPILPLASADHDGLVLYIGSITKMLSLTIRCGFLVAGTDLIWQAGKLKELMELRSDLLMEDAIGYLFKTGEMQRHIARSVKLYKARRDTFCNMLESRLSHILRFTNPPGGMAVWALFNPEFSLPVISKALASQGIYLNDGSLYNQGNAAVNGVRLGFAAMNEEEMEIFVLKVAECTSKISGAANM</sequence>